<dbReference type="EMBL" id="NIRT01000001">
    <property type="protein sequence ID" value="PYD67890.1"/>
    <property type="molecule type" value="Genomic_DNA"/>
</dbReference>
<evidence type="ECO:0000313" key="3">
    <source>
        <dbReference type="Proteomes" id="UP000189683"/>
    </source>
</evidence>
<dbReference type="EMBL" id="CP019875">
    <property type="protein sequence ID" value="AQU86873.1"/>
    <property type="molecule type" value="Genomic_DNA"/>
</dbReference>
<keyword evidence="4" id="KW-1185">Reference proteome</keyword>
<gene>
    <name evidence="1" type="ORF">B0W47_04650</name>
    <name evidence="2" type="ORF">CDI09_00705</name>
</gene>
<dbReference type="AlphaFoldDB" id="A0A9N7CKH0"/>
<dbReference type="Proteomes" id="UP000247512">
    <property type="component" value="Unassembled WGS sequence"/>
</dbReference>
<reference evidence="3" key="1">
    <citation type="submission" date="2017-02" db="EMBL/GenBank/DDBJ databases">
        <title>zhang.</title>
        <authorList>
            <person name="Zhang H."/>
        </authorList>
    </citation>
    <scope>NUCLEOTIDE SEQUENCE [LARGE SCALE GENOMIC DNA]</scope>
    <source>
        <strain evidence="3">RZS01</strain>
    </source>
</reference>
<evidence type="ECO:0000313" key="4">
    <source>
        <dbReference type="Proteomes" id="UP000247512"/>
    </source>
</evidence>
<evidence type="ECO:0000313" key="2">
    <source>
        <dbReference type="EMBL" id="PYD67890.1"/>
    </source>
</evidence>
<organism evidence="1 3">
    <name type="scientific">Komagataeibacter nataicola</name>
    <dbReference type="NCBI Taxonomy" id="265960"/>
    <lineage>
        <taxon>Bacteria</taxon>
        <taxon>Pseudomonadati</taxon>
        <taxon>Pseudomonadota</taxon>
        <taxon>Alphaproteobacteria</taxon>
        <taxon>Acetobacterales</taxon>
        <taxon>Acetobacteraceae</taxon>
        <taxon>Komagataeibacter</taxon>
    </lineage>
</organism>
<dbReference type="Proteomes" id="UP000189683">
    <property type="component" value="Chromosome"/>
</dbReference>
<dbReference type="KEGG" id="kna:B0W47_04650"/>
<accession>A0A9N7CKH0</accession>
<reference evidence="1" key="2">
    <citation type="submission" date="2017-02" db="EMBL/GenBank/DDBJ databases">
        <authorList>
            <person name="Zhang H."/>
        </authorList>
    </citation>
    <scope>NUCLEOTIDE SEQUENCE</scope>
    <source>
        <strain evidence="1">RZS01</strain>
    </source>
</reference>
<proteinExistence type="predicted"/>
<protein>
    <submittedName>
        <fullName evidence="1">Uncharacterized protein</fullName>
    </submittedName>
</protein>
<evidence type="ECO:0000313" key="1">
    <source>
        <dbReference type="EMBL" id="AQU86873.1"/>
    </source>
</evidence>
<sequence length="72" mass="8218">MMVVRVTFSLRFDPCEDIAPAELLHGRTDPLQKAKAASFIQTCHRVRSWPAVPYGAAARWRRRSRQGHRVSA</sequence>
<name>A0A9N7CKH0_9PROT</name>
<reference evidence="2 4" key="3">
    <citation type="submission" date="2017-06" db="EMBL/GenBank/DDBJ databases">
        <title>A draft genome sequence of Komagataeibacter nataicola LMG 1536.</title>
        <authorList>
            <person name="Skraban J."/>
            <person name="Cleenwerck I."/>
            <person name="Vandamme P."/>
            <person name="Trcek J."/>
        </authorList>
    </citation>
    <scope>NUCLEOTIDE SEQUENCE [LARGE SCALE GENOMIC DNA]</scope>
    <source>
        <strain evidence="2 4">LMG 1536</strain>
    </source>
</reference>